<dbReference type="Proteomes" id="UP000805193">
    <property type="component" value="Unassembled WGS sequence"/>
</dbReference>
<name>A0AC60PTA2_IXOPE</name>
<proteinExistence type="predicted"/>
<evidence type="ECO:0000313" key="2">
    <source>
        <dbReference type="Proteomes" id="UP000805193"/>
    </source>
</evidence>
<accession>A0AC60PTA2</accession>
<protein>
    <submittedName>
        <fullName evidence="1">Uncharacterized protein</fullName>
    </submittedName>
</protein>
<evidence type="ECO:0000313" key="1">
    <source>
        <dbReference type="EMBL" id="KAG0424367.1"/>
    </source>
</evidence>
<keyword evidence="2" id="KW-1185">Reference proteome</keyword>
<gene>
    <name evidence="1" type="ORF">HPB47_028415</name>
</gene>
<sequence>MAMMIDDSLLLCCKGIKERVALLCLFRAQASEALCKRGKADRPERGRQSKEVEARFEATKHKGPAKLLPCKDARLDEIAHFSMMTPQRGRRKLHDCQETSRVMPTKRMARARPEPANKSPGPAQAHQKSALTAARPGPARGFGRARAFEQARRYPLREPSSRLAAEKLGTLAARREANARAVMAQCTQLVERESGESNAKEGGELRVRSSSADYNADAAGHRPEQEMLRI</sequence>
<organism evidence="1 2">
    <name type="scientific">Ixodes persulcatus</name>
    <name type="common">Taiga tick</name>
    <dbReference type="NCBI Taxonomy" id="34615"/>
    <lineage>
        <taxon>Eukaryota</taxon>
        <taxon>Metazoa</taxon>
        <taxon>Ecdysozoa</taxon>
        <taxon>Arthropoda</taxon>
        <taxon>Chelicerata</taxon>
        <taxon>Arachnida</taxon>
        <taxon>Acari</taxon>
        <taxon>Parasitiformes</taxon>
        <taxon>Ixodida</taxon>
        <taxon>Ixodoidea</taxon>
        <taxon>Ixodidae</taxon>
        <taxon>Ixodinae</taxon>
        <taxon>Ixodes</taxon>
    </lineage>
</organism>
<comment type="caution">
    <text evidence="1">The sequence shown here is derived from an EMBL/GenBank/DDBJ whole genome shotgun (WGS) entry which is preliminary data.</text>
</comment>
<reference evidence="1 2" key="1">
    <citation type="journal article" date="2020" name="Cell">
        <title>Large-Scale Comparative Analyses of Tick Genomes Elucidate Their Genetic Diversity and Vector Capacities.</title>
        <authorList>
            <consortium name="Tick Genome and Microbiome Consortium (TIGMIC)"/>
            <person name="Jia N."/>
            <person name="Wang J."/>
            <person name="Shi W."/>
            <person name="Du L."/>
            <person name="Sun Y."/>
            <person name="Zhan W."/>
            <person name="Jiang J.F."/>
            <person name="Wang Q."/>
            <person name="Zhang B."/>
            <person name="Ji P."/>
            <person name="Bell-Sakyi L."/>
            <person name="Cui X.M."/>
            <person name="Yuan T.T."/>
            <person name="Jiang B.G."/>
            <person name="Yang W.F."/>
            <person name="Lam T.T."/>
            <person name="Chang Q.C."/>
            <person name="Ding S.J."/>
            <person name="Wang X.J."/>
            <person name="Zhu J.G."/>
            <person name="Ruan X.D."/>
            <person name="Zhao L."/>
            <person name="Wei J.T."/>
            <person name="Ye R.Z."/>
            <person name="Que T.C."/>
            <person name="Du C.H."/>
            <person name="Zhou Y.H."/>
            <person name="Cheng J.X."/>
            <person name="Dai P.F."/>
            <person name="Guo W.B."/>
            <person name="Han X.H."/>
            <person name="Huang E.J."/>
            <person name="Li L.F."/>
            <person name="Wei W."/>
            <person name="Gao Y.C."/>
            <person name="Liu J.Z."/>
            <person name="Shao H.Z."/>
            <person name="Wang X."/>
            <person name="Wang C.C."/>
            <person name="Yang T.C."/>
            <person name="Huo Q.B."/>
            <person name="Li W."/>
            <person name="Chen H.Y."/>
            <person name="Chen S.E."/>
            <person name="Zhou L.G."/>
            <person name="Ni X.B."/>
            <person name="Tian J.H."/>
            <person name="Sheng Y."/>
            <person name="Liu T."/>
            <person name="Pan Y.S."/>
            <person name="Xia L.Y."/>
            <person name="Li J."/>
            <person name="Zhao F."/>
            <person name="Cao W.C."/>
        </authorList>
    </citation>
    <scope>NUCLEOTIDE SEQUENCE [LARGE SCALE GENOMIC DNA]</scope>
    <source>
        <strain evidence="1">Iper-2018</strain>
    </source>
</reference>
<dbReference type="EMBL" id="JABSTQ010009981">
    <property type="protein sequence ID" value="KAG0424367.1"/>
    <property type="molecule type" value="Genomic_DNA"/>
</dbReference>